<organism evidence="3 4">
    <name type="scientific">Arcticibacter tournemirensis</name>
    <dbReference type="NCBI Taxonomy" id="699437"/>
    <lineage>
        <taxon>Bacteria</taxon>
        <taxon>Pseudomonadati</taxon>
        <taxon>Bacteroidota</taxon>
        <taxon>Sphingobacteriia</taxon>
        <taxon>Sphingobacteriales</taxon>
        <taxon>Sphingobacteriaceae</taxon>
        <taxon>Arcticibacter</taxon>
    </lineage>
</organism>
<dbReference type="GO" id="GO:0005829">
    <property type="term" value="C:cytosol"/>
    <property type="evidence" value="ECO:0007669"/>
    <property type="project" value="TreeGrafter"/>
</dbReference>
<reference evidence="3 4" key="1">
    <citation type="submission" date="2019-09" db="EMBL/GenBank/DDBJ databases">
        <title>Pararcticibacter amylolyticus gen. nov., sp. nov., isolated from a rottenly hemp rope, and reclassification of Pedobacter tournemirensis as Pararcticibacter tournemirensis comb. nov.</title>
        <authorList>
            <person name="Cai Y."/>
        </authorList>
    </citation>
    <scope>NUCLEOTIDE SEQUENCE [LARGE SCALE GENOMIC DNA]</scope>
    <source>
        <strain evidence="3 4">TF5-37.2-LB10</strain>
    </source>
</reference>
<feature type="domain" description="HTH cro/C1-type" evidence="2">
    <location>
        <begin position="75"/>
        <end position="129"/>
    </location>
</feature>
<dbReference type="GO" id="GO:0003700">
    <property type="term" value="F:DNA-binding transcription factor activity"/>
    <property type="evidence" value="ECO:0007669"/>
    <property type="project" value="TreeGrafter"/>
</dbReference>
<dbReference type="EMBL" id="VWNE01000040">
    <property type="protein sequence ID" value="KAA8476865.1"/>
    <property type="molecule type" value="Genomic_DNA"/>
</dbReference>
<dbReference type="SUPFAM" id="SSF47413">
    <property type="entry name" value="lambda repressor-like DNA-binding domains"/>
    <property type="match status" value="1"/>
</dbReference>
<dbReference type="GO" id="GO:0003677">
    <property type="term" value="F:DNA binding"/>
    <property type="evidence" value="ECO:0007669"/>
    <property type="project" value="UniProtKB-KW"/>
</dbReference>
<gene>
    <name evidence="3" type="ORF">F1649_19515</name>
</gene>
<dbReference type="PROSITE" id="PS50943">
    <property type="entry name" value="HTH_CROC1"/>
    <property type="match status" value="1"/>
</dbReference>
<comment type="caution">
    <text evidence="3">The sequence shown here is derived from an EMBL/GenBank/DDBJ whole genome shotgun (WGS) entry which is preliminary data.</text>
</comment>
<evidence type="ECO:0000256" key="1">
    <source>
        <dbReference type="ARBA" id="ARBA00023125"/>
    </source>
</evidence>
<dbReference type="PANTHER" id="PTHR46797:SF1">
    <property type="entry name" value="METHYLPHOSPHONATE SYNTHASE"/>
    <property type="match status" value="1"/>
</dbReference>
<dbReference type="Proteomes" id="UP000322918">
    <property type="component" value="Unassembled WGS sequence"/>
</dbReference>
<dbReference type="SMART" id="SM00530">
    <property type="entry name" value="HTH_XRE"/>
    <property type="match status" value="1"/>
</dbReference>
<evidence type="ECO:0000313" key="3">
    <source>
        <dbReference type="EMBL" id="KAA8476865.1"/>
    </source>
</evidence>
<dbReference type="InterPro" id="IPR010982">
    <property type="entry name" value="Lambda_DNA-bd_dom_sf"/>
</dbReference>
<protein>
    <submittedName>
        <fullName evidence="3">Helix-turn-helix transcriptional regulator</fullName>
    </submittedName>
</protein>
<sequence length="136" mass="15686">MPSPIFEGKSTTCWEVNDLKCKFDLVFISTINLRINGKTKKGVLPFWTSRQFLLHFRWVKKVRNEQIIKALGQRVRDLRSDKKLSMEKLAELSGIDYRQLSYIELGQTDASLSTLYALCNGLNISLTELMDINTLK</sequence>
<name>A0A5M9GT04_9SPHI</name>
<evidence type="ECO:0000259" key="2">
    <source>
        <dbReference type="PROSITE" id="PS50943"/>
    </source>
</evidence>
<evidence type="ECO:0000313" key="4">
    <source>
        <dbReference type="Proteomes" id="UP000322918"/>
    </source>
</evidence>
<dbReference type="PANTHER" id="PTHR46797">
    <property type="entry name" value="HTH-TYPE TRANSCRIPTIONAL REGULATOR"/>
    <property type="match status" value="1"/>
</dbReference>
<dbReference type="Pfam" id="PF01381">
    <property type="entry name" value="HTH_3"/>
    <property type="match status" value="1"/>
</dbReference>
<dbReference type="InterPro" id="IPR050807">
    <property type="entry name" value="TransReg_Diox_bact_type"/>
</dbReference>
<accession>A0A5M9GT04</accession>
<proteinExistence type="predicted"/>
<dbReference type="AlphaFoldDB" id="A0A5M9GT04"/>
<dbReference type="InterPro" id="IPR001387">
    <property type="entry name" value="Cro/C1-type_HTH"/>
</dbReference>
<keyword evidence="4" id="KW-1185">Reference proteome</keyword>
<dbReference type="Gene3D" id="1.10.260.40">
    <property type="entry name" value="lambda repressor-like DNA-binding domains"/>
    <property type="match status" value="1"/>
</dbReference>
<keyword evidence="1" id="KW-0238">DNA-binding</keyword>
<dbReference type="OrthoDB" id="680346at2"/>